<reference evidence="2" key="1">
    <citation type="submission" date="2020-05" db="UniProtKB">
        <authorList>
            <consortium name="EnsemblMetazoa"/>
        </authorList>
    </citation>
    <scope>IDENTIFICATION</scope>
    <source>
        <strain evidence="2">Yale</strain>
    </source>
</reference>
<feature type="coiled-coil region" evidence="1">
    <location>
        <begin position="49"/>
        <end position="83"/>
    </location>
</feature>
<dbReference type="EMBL" id="CCAG010012002">
    <property type="status" value="NOT_ANNOTATED_CDS"/>
    <property type="molecule type" value="Genomic_DNA"/>
</dbReference>
<keyword evidence="3" id="KW-1185">Reference proteome</keyword>
<keyword evidence="1" id="KW-0175">Coiled coil</keyword>
<sequence>MNALFQHQDYLVFHVTPIEIKREPDSPPSKFLRLTKFKDDEEEEKVDKLKFSKSVVSATEAKIEALREEEREAEAKMQEVKEKPQVIAMVEKVKEEADDSEIDPLDAYMQEVAKEVRKGNHIITEPKKNQGVVILTGVAKKPTQRKNKGELLEQNMDSLDLVF</sequence>
<dbReference type="EnsemblMetazoa" id="GMOY011434-RA">
    <property type="protein sequence ID" value="GMOY011434-PA"/>
    <property type="gene ID" value="GMOY011434"/>
</dbReference>
<evidence type="ECO:0000313" key="2">
    <source>
        <dbReference type="EnsemblMetazoa" id="GMOY011434-PA"/>
    </source>
</evidence>
<organism evidence="2 3">
    <name type="scientific">Glossina morsitans morsitans</name>
    <name type="common">Savannah tsetse fly</name>
    <dbReference type="NCBI Taxonomy" id="37546"/>
    <lineage>
        <taxon>Eukaryota</taxon>
        <taxon>Metazoa</taxon>
        <taxon>Ecdysozoa</taxon>
        <taxon>Arthropoda</taxon>
        <taxon>Hexapoda</taxon>
        <taxon>Insecta</taxon>
        <taxon>Pterygota</taxon>
        <taxon>Neoptera</taxon>
        <taxon>Endopterygota</taxon>
        <taxon>Diptera</taxon>
        <taxon>Brachycera</taxon>
        <taxon>Muscomorpha</taxon>
        <taxon>Hippoboscoidea</taxon>
        <taxon>Glossinidae</taxon>
        <taxon>Glossina</taxon>
    </lineage>
</organism>
<accession>A0A1B0GDQ9</accession>
<protein>
    <submittedName>
        <fullName evidence="2">Uncharacterized protein</fullName>
    </submittedName>
</protein>
<proteinExistence type="predicted"/>
<name>A0A1B0GDQ9_GLOMM</name>
<dbReference type="AlphaFoldDB" id="A0A1B0GDQ9"/>
<dbReference type="VEuPathDB" id="VectorBase:GMOY011434"/>
<evidence type="ECO:0000313" key="3">
    <source>
        <dbReference type="Proteomes" id="UP000092444"/>
    </source>
</evidence>
<dbReference type="Proteomes" id="UP000092444">
    <property type="component" value="Unassembled WGS sequence"/>
</dbReference>
<dbReference type="STRING" id="37546.A0A1B0GDQ9"/>
<evidence type="ECO:0000256" key="1">
    <source>
        <dbReference type="SAM" id="Coils"/>
    </source>
</evidence>